<comment type="similarity">
    <text evidence="2 7">Belongs to the peptidase M14 family.</text>
</comment>
<dbReference type="AlphaFoldDB" id="A0A0D7X1T4"/>
<dbReference type="PATRIC" id="fig|159743.3.peg.2644"/>
<dbReference type="PANTHER" id="PTHR11705:SF143">
    <property type="entry name" value="SLL0236 PROTEIN"/>
    <property type="match status" value="1"/>
</dbReference>
<dbReference type="SMART" id="SM00257">
    <property type="entry name" value="LysM"/>
    <property type="match status" value="2"/>
</dbReference>
<keyword evidence="6" id="KW-0482">Metalloprotease</keyword>
<evidence type="ECO:0000256" key="5">
    <source>
        <dbReference type="ARBA" id="ARBA00022833"/>
    </source>
</evidence>
<dbReference type="GO" id="GO:0006508">
    <property type="term" value="P:proteolysis"/>
    <property type="evidence" value="ECO:0007669"/>
    <property type="project" value="UniProtKB-KW"/>
</dbReference>
<keyword evidence="3" id="KW-0645">Protease</keyword>
<evidence type="ECO:0000256" key="6">
    <source>
        <dbReference type="ARBA" id="ARBA00023049"/>
    </source>
</evidence>
<organism evidence="11 12">
    <name type="scientific">Paenibacillus terrae</name>
    <dbReference type="NCBI Taxonomy" id="159743"/>
    <lineage>
        <taxon>Bacteria</taxon>
        <taxon>Bacillati</taxon>
        <taxon>Bacillota</taxon>
        <taxon>Bacilli</taxon>
        <taxon>Bacillales</taxon>
        <taxon>Paenibacillaceae</taxon>
        <taxon>Paenibacillus</taxon>
    </lineage>
</organism>
<dbReference type="GO" id="GO:0004181">
    <property type="term" value="F:metallocarboxypeptidase activity"/>
    <property type="evidence" value="ECO:0007669"/>
    <property type="project" value="InterPro"/>
</dbReference>
<dbReference type="Gene3D" id="3.10.350.10">
    <property type="entry name" value="LysM domain"/>
    <property type="match status" value="2"/>
</dbReference>
<feature type="active site" description="Proton donor/acceptor" evidence="7">
    <location>
        <position position="388"/>
    </location>
</feature>
<dbReference type="GO" id="GO:0005615">
    <property type="term" value="C:extracellular space"/>
    <property type="evidence" value="ECO:0007669"/>
    <property type="project" value="TreeGrafter"/>
</dbReference>
<evidence type="ECO:0000313" key="11">
    <source>
        <dbReference type="EMBL" id="KJD45370.1"/>
    </source>
</evidence>
<keyword evidence="4" id="KW-0378">Hydrolase</keyword>
<dbReference type="CDD" id="cd06229">
    <property type="entry name" value="M14_Endopeptidase_I"/>
    <property type="match status" value="1"/>
</dbReference>
<dbReference type="SUPFAM" id="SSF54106">
    <property type="entry name" value="LysM domain"/>
    <property type="match status" value="1"/>
</dbReference>
<dbReference type="RefSeq" id="WP_044646317.1">
    <property type="nucleotide sequence ID" value="NZ_JTHP01000020.1"/>
</dbReference>
<comment type="cofactor">
    <cofactor evidence="1">
        <name>Zn(2+)</name>
        <dbReference type="ChEBI" id="CHEBI:29105"/>
    </cofactor>
</comment>
<protein>
    <submittedName>
        <fullName evidence="11">Peptidase M14</fullName>
    </submittedName>
</protein>
<dbReference type="InterPro" id="IPR034274">
    <property type="entry name" value="ENP1_M14_CPD"/>
</dbReference>
<evidence type="ECO:0000256" key="8">
    <source>
        <dbReference type="SAM" id="MobiDB-lite"/>
    </source>
</evidence>
<evidence type="ECO:0000313" key="12">
    <source>
        <dbReference type="Proteomes" id="UP000032534"/>
    </source>
</evidence>
<dbReference type="InterPro" id="IPR036779">
    <property type="entry name" value="LysM_dom_sf"/>
</dbReference>
<comment type="caution">
    <text evidence="11">The sequence shown here is derived from an EMBL/GenBank/DDBJ whole genome shotgun (WGS) entry which is preliminary data.</text>
</comment>
<proteinExistence type="inferred from homology"/>
<dbReference type="Pfam" id="PF00246">
    <property type="entry name" value="Peptidase_M14"/>
    <property type="match status" value="2"/>
</dbReference>
<dbReference type="Pfam" id="PF01476">
    <property type="entry name" value="LysM"/>
    <property type="match status" value="2"/>
</dbReference>
<dbReference type="SMART" id="SM00631">
    <property type="entry name" value="Zn_pept"/>
    <property type="match status" value="1"/>
</dbReference>
<name>A0A0D7X1T4_9BACL</name>
<gene>
    <name evidence="11" type="ORF">QD47_11825</name>
</gene>
<dbReference type="EMBL" id="JTHP01000020">
    <property type="protein sequence ID" value="KJD45370.1"/>
    <property type="molecule type" value="Genomic_DNA"/>
</dbReference>
<feature type="region of interest" description="Disordered" evidence="8">
    <location>
        <begin position="186"/>
        <end position="205"/>
    </location>
</feature>
<dbReference type="PROSITE" id="PS52035">
    <property type="entry name" value="PEPTIDASE_M14"/>
    <property type="match status" value="1"/>
</dbReference>
<dbReference type="OrthoDB" id="9802862at2"/>
<keyword evidence="12" id="KW-1185">Reference proteome</keyword>
<reference evidence="11 12" key="1">
    <citation type="submission" date="2014-11" db="EMBL/GenBank/DDBJ databases">
        <title>Draft Genome Sequences of Paenibacillus polymyxa NRRL B-30509 and Paenibacillus terrae NRRL B-30644, Strains from a Poultry Environment that Produce Tridecaptin A and Paenicidins.</title>
        <authorList>
            <person name="van Belkum M.J."/>
            <person name="Lohans C.T."/>
            <person name="Vederas J.C."/>
        </authorList>
    </citation>
    <scope>NUCLEOTIDE SEQUENCE [LARGE SCALE GENOMIC DNA]</scope>
    <source>
        <strain evidence="11 12">NRRL B-30644</strain>
    </source>
</reference>
<sequence>MREYIVQKGDTLHRVASAFKLSADTLMADNPWTAAQPYLICGQVLYIRPSMDRKYVIQAAEHARQIAKQFGMELDELRQANPELAEHDFVEGKTIIIPENHQNQIVRLRGEYGYEDLREDLVALAKGYPFIEVGSIGTSVMGKDIPYVRIGRGPLKIHANASVHANEWLTTPCLLRFVERYAQGVDSTNGNKGGEHHDEREDPGEAPLWIYGVSPQTWLYRTSLWVVPMVNPDGVELVQQGALPSHPLYHDLRKWNEGRADYRGWKANIRGVDLNDQFPAYWEEEVRRRGKTSPSRRDYAGPAPLSEPEAKALVDLTEREQFDMVLSIHSQGQEIYWNYRDLEPKESRDWASRLAAATGYRAVKLGGSDAGYKDWFIQRFGKPGFTVEVGLGVNPLPMRDYDDIAAEVGMLMATVLSW</sequence>
<dbReference type="PANTHER" id="PTHR11705">
    <property type="entry name" value="PROTEASE FAMILY M14 CARBOXYPEPTIDASE A,B"/>
    <property type="match status" value="1"/>
</dbReference>
<evidence type="ECO:0000256" key="2">
    <source>
        <dbReference type="ARBA" id="ARBA00005988"/>
    </source>
</evidence>
<dbReference type="CDD" id="cd00118">
    <property type="entry name" value="LysM"/>
    <property type="match status" value="1"/>
</dbReference>
<evidence type="ECO:0000256" key="1">
    <source>
        <dbReference type="ARBA" id="ARBA00001947"/>
    </source>
</evidence>
<accession>A0A0D7X1T4</accession>
<keyword evidence="5" id="KW-0862">Zinc</keyword>
<evidence type="ECO:0000256" key="7">
    <source>
        <dbReference type="PROSITE-ProRule" id="PRU01379"/>
    </source>
</evidence>
<dbReference type="GO" id="GO:0008270">
    <property type="term" value="F:zinc ion binding"/>
    <property type="evidence" value="ECO:0007669"/>
    <property type="project" value="InterPro"/>
</dbReference>
<evidence type="ECO:0000259" key="9">
    <source>
        <dbReference type="PROSITE" id="PS51782"/>
    </source>
</evidence>
<dbReference type="Proteomes" id="UP000032534">
    <property type="component" value="Unassembled WGS sequence"/>
</dbReference>
<feature type="region of interest" description="Disordered" evidence="8">
    <location>
        <begin position="286"/>
        <end position="305"/>
    </location>
</feature>
<dbReference type="Gene3D" id="3.40.630.10">
    <property type="entry name" value="Zn peptidases"/>
    <property type="match status" value="1"/>
</dbReference>
<feature type="domain" description="Peptidase M14" evidence="10">
    <location>
        <begin position="110"/>
        <end position="418"/>
    </location>
</feature>
<evidence type="ECO:0000256" key="4">
    <source>
        <dbReference type="ARBA" id="ARBA00022801"/>
    </source>
</evidence>
<evidence type="ECO:0000256" key="3">
    <source>
        <dbReference type="ARBA" id="ARBA00022670"/>
    </source>
</evidence>
<dbReference type="SUPFAM" id="SSF53187">
    <property type="entry name" value="Zn-dependent exopeptidases"/>
    <property type="match status" value="1"/>
</dbReference>
<dbReference type="PROSITE" id="PS51782">
    <property type="entry name" value="LYSM"/>
    <property type="match status" value="1"/>
</dbReference>
<dbReference type="InterPro" id="IPR018392">
    <property type="entry name" value="LysM"/>
</dbReference>
<evidence type="ECO:0000259" key="10">
    <source>
        <dbReference type="PROSITE" id="PS52035"/>
    </source>
</evidence>
<dbReference type="InterPro" id="IPR000834">
    <property type="entry name" value="Peptidase_M14"/>
</dbReference>
<feature type="domain" description="LysM" evidence="9">
    <location>
        <begin position="2"/>
        <end position="47"/>
    </location>
</feature>